<dbReference type="Pfam" id="PF12947">
    <property type="entry name" value="EGF_3"/>
    <property type="match status" value="3"/>
</dbReference>
<dbReference type="Pfam" id="PF06119">
    <property type="entry name" value="NIDO"/>
    <property type="match status" value="1"/>
</dbReference>
<dbReference type="GO" id="GO:0007160">
    <property type="term" value="P:cell-matrix adhesion"/>
    <property type="evidence" value="ECO:0007669"/>
    <property type="project" value="InterPro"/>
</dbReference>
<dbReference type="InterPro" id="IPR009017">
    <property type="entry name" value="GFP"/>
</dbReference>
<feature type="domain" description="EGF-like" evidence="14">
    <location>
        <begin position="923"/>
        <end position="964"/>
    </location>
</feature>
<evidence type="ECO:0000256" key="13">
    <source>
        <dbReference type="PROSITE-ProRule" id="PRU00461"/>
    </source>
</evidence>
<evidence type="ECO:0000256" key="7">
    <source>
        <dbReference type="ARBA" id="ARBA00022837"/>
    </source>
</evidence>
<feature type="domain" description="EGF-like" evidence="14">
    <location>
        <begin position="965"/>
        <end position="1006"/>
    </location>
</feature>
<dbReference type="FunFam" id="2.10.25.10:FF:000038">
    <property type="entry name" value="Fibrillin 2"/>
    <property type="match status" value="1"/>
</dbReference>
<dbReference type="CDD" id="cd00054">
    <property type="entry name" value="EGF_CA"/>
    <property type="match status" value="1"/>
</dbReference>
<feature type="domain" description="EGF-like" evidence="14">
    <location>
        <begin position="562"/>
        <end position="602"/>
    </location>
</feature>
<keyword evidence="8" id="KW-0084">Basement membrane</keyword>
<sequence length="1322" mass="147464">MLISSNAVPTNLLYEYEKIGSFLPNVDDISSAEIKLRVPMVFYGQVYSSIFVNSNGLLSFQTDIPAFFNIEFPLDYAVIAPLYCNVDISKTGTISYYETNNAELLARATKNVHKSFSYSEDFTATSLFIVTWSRVGYHKHGVDKLNTFQVIVISDGDDSFVEFLYPENGIQWIQGTGSESGLPDARAQAGFIAADGRFYLLHGSGTDQIKNIERWSNTNVPGQWLYRVGRLDQDTNVEEPDAYNNIIESDVPKSCERGASQCHAFAKCIDYSDGFCCSCRELYYGNGKFCIKKDAPIRVNGKVNGKINDEKLISLDLQSYIVMVDGRAYTAISKIPEPISYNFQSLQVVGGVLGWVFAKPIADAINGFQLTGGVFNHTATIIFTKTNQKVTVKQKYLGLDVYDQLRMETEIQGNIPHLLPEVKINMNDYEEQYTLTGPGILQSSSTKTFSYQNLDGNTVTVDFTLDQSIIFDYCKFNTVPAGTTWRLKGGKNFISYESREQLVRFGLSNKIHPLGEFDPCLKGKAVCGKNSACVVENESFVCACNPGYQHIYKENGEAECEDINECQTGLNDCDYNAQCINQIGSYTCTCNPGFEGNGYFCENAQNCRNVRCPENAECVENGLAFCQCLPGFTGNGQTCVPVINRSCHVANNCSPHGYCAINPQTNLYSCYCLPEYSGDGYVCELDPITTTTTLPVTTKETYTEEEPVTAQCQFGSCWCPHGYEKQGDYCNIIVERETTTIDTTVEVETETEPVSCNVLNNCHKNAQCIFELTVNNYQCVCNIGFEGNGYYCLETEVACNHDEDCDIHASCLYNDNIRKSICVCNSGYQGNGGECHRGGCSSNDQCPPNEQCAYSSITQKYECTCKEGLDRDSQQQCVKLQGTCGGGICVENAECFFDDVQQISYCKCKADYEGDGITECKPKPIDCSVANNCDPQAKCLYNQDIEHFNCVCNDGYIGDGLFCYVERNCQNDPYMCHPRAMCIRTANNKYVCECQPGFMGNGTICTETPRPEGNFLFLNQGKATLKIPFENSAKNSAKLTYINEFQTAVGLDIDCLLGRVYWSDITGRVIKSAHYNGSGVVDFITNDIGSPEGLSIDWISRNIYWTDSTKDTIEVANIETNLRSTLFNTSLVNPRGIAVHPQRGKIFWTDWDRNNPKIEWSNADGTEREIFLKGEDVKLPNSLVIDFGMERLCFADAGSKKIECVEIDSRNKYTIAENCTYPFGITVTDEYIYWTDWVVKKIERVEKRTLQRLKPLDVPLAGTNKLYGVVAVPQHCLGLVNVCQYYKTQCPVNHICVPNGRGSRRCLCGYHVNSPSETSCIL</sequence>
<dbReference type="InterPro" id="IPR024731">
    <property type="entry name" value="NELL2-like_EGF"/>
</dbReference>
<evidence type="ECO:0000256" key="11">
    <source>
        <dbReference type="ARBA" id="ARBA00023180"/>
    </source>
</evidence>
<evidence type="ECO:0000256" key="2">
    <source>
        <dbReference type="ARBA" id="ARBA00022525"/>
    </source>
</evidence>
<evidence type="ECO:0000313" key="17">
    <source>
        <dbReference type="EMBL" id="KAK4886874.1"/>
    </source>
</evidence>
<dbReference type="InterPro" id="IPR003886">
    <property type="entry name" value="NIDO_dom"/>
</dbReference>
<feature type="repeat" description="LDL-receptor class B" evidence="13">
    <location>
        <begin position="1101"/>
        <end position="1143"/>
    </location>
</feature>
<feature type="domain" description="EGF-like" evidence="14">
    <location>
        <begin position="516"/>
        <end position="554"/>
    </location>
</feature>
<evidence type="ECO:0000256" key="10">
    <source>
        <dbReference type="ARBA" id="ARBA00023157"/>
    </source>
</evidence>
<dbReference type="SUPFAM" id="SSF57184">
    <property type="entry name" value="Growth factor receptor domain"/>
    <property type="match status" value="1"/>
</dbReference>
<evidence type="ECO:0000256" key="1">
    <source>
        <dbReference type="ARBA" id="ARBA00004302"/>
    </source>
</evidence>
<dbReference type="Gene3D" id="2.10.25.10">
    <property type="entry name" value="Laminin"/>
    <property type="match status" value="8"/>
</dbReference>
<evidence type="ECO:0000256" key="12">
    <source>
        <dbReference type="PROSITE-ProRule" id="PRU00076"/>
    </source>
</evidence>
<dbReference type="PROSITE" id="PS51220">
    <property type="entry name" value="NIDO"/>
    <property type="match status" value="1"/>
</dbReference>
<evidence type="ECO:0000259" key="15">
    <source>
        <dbReference type="PROSITE" id="PS50993"/>
    </source>
</evidence>
<feature type="domain" description="Nidogen G2 beta-barrel" evidence="15">
    <location>
        <begin position="295"/>
        <end position="521"/>
    </location>
</feature>
<keyword evidence="2" id="KW-0964">Secreted</keyword>
<feature type="domain" description="EGF-like" evidence="14">
    <location>
        <begin position="643"/>
        <end position="684"/>
    </location>
</feature>
<keyword evidence="4 12" id="KW-0245">EGF-like domain</keyword>
<feature type="domain" description="EGF-like" evidence="14">
    <location>
        <begin position="603"/>
        <end position="640"/>
    </location>
</feature>
<dbReference type="SUPFAM" id="SSF63825">
    <property type="entry name" value="YWTD domain"/>
    <property type="match status" value="1"/>
</dbReference>
<dbReference type="InterPro" id="IPR011042">
    <property type="entry name" value="6-blade_b-propeller_TolB-like"/>
</dbReference>
<feature type="disulfide bond" evidence="12">
    <location>
        <begin position="762"/>
        <end position="779"/>
    </location>
</feature>
<dbReference type="EMBL" id="JARPUR010000001">
    <property type="protein sequence ID" value="KAK4886874.1"/>
    <property type="molecule type" value="Genomic_DNA"/>
</dbReference>
<keyword evidence="10 12" id="KW-1015">Disulfide bond</keyword>
<proteinExistence type="predicted"/>
<dbReference type="GO" id="GO:0005509">
    <property type="term" value="F:calcium ion binding"/>
    <property type="evidence" value="ECO:0007669"/>
    <property type="project" value="InterPro"/>
</dbReference>
<dbReference type="CDD" id="cd00255">
    <property type="entry name" value="nidG2"/>
    <property type="match status" value="1"/>
</dbReference>
<feature type="disulfide bond" evidence="12">
    <location>
        <begin position="653"/>
        <end position="670"/>
    </location>
</feature>
<dbReference type="SUPFAM" id="SSF57196">
    <property type="entry name" value="EGF/Laminin"/>
    <property type="match status" value="1"/>
</dbReference>
<comment type="caution">
    <text evidence="12">Lacks conserved residue(s) required for the propagation of feature annotation.</text>
</comment>
<evidence type="ECO:0000256" key="4">
    <source>
        <dbReference type="ARBA" id="ARBA00022536"/>
    </source>
</evidence>
<dbReference type="SMART" id="SM00135">
    <property type="entry name" value="LY"/>
    <property type="match status" value="5"/>
</dbReference>
<dbReference type="PROSITE" id="PS50026">
    <property type="entry name" value="EGF_3"/>
    <property type="match status" value="7"/>
</dbReference>
<evidence type="ECO:0000256" key="8">
    <source>
        <dbReference type="ARBA" id="ARBA00022869"/>
    </source>
</evidence>
<dbReference type="GO" id="GO:0005604">
    <property type="term" value="C:basement membrane"/>
    <property type="evidence" value="ECO:0007669"/>
    <property type="project" value="UniProtKB-SubCell"/>
</dbReference>
<name>A0AAN7SM57_9COLE</name>
<evidence type="ECO:0008006" key="19">
    <source>
        <dbReference type="Google" id="ProtNLM"/>
    </source>
</evidence>
<dbReference type="PROSITE" id="PS00010">
    <property type="entry name" value="ASX_HYDROXYL"/>
    <property type="match status" value="1"/>
</dbReference>
<accession>A0AAN7SM57</accession>
<evidence type="ECO:0000259" key="16">
    <source>
        <dbReference type="PROSITE" id="PS51220"/>
    </source>
</evidence>
<feature type="repeat" description="LDL-receptor class B" evidence="13">
    <location>
        <begin position="1058"/>
        <end position="1100"/>
    </location>
</feature>
<dbReference type="PROSITE" id="PS01186">
    <property type="entry name" value="EGF_2"/>
    <property type="match status" value="6"/>
</dbReference>
<dbReference type="SMART" id="SM00181">
    <property type="entry name" value="EGF"/>
    <property type="match status" value="11"/>
</dbReference>
<feature type="repeat" description="LDL-receptor class B" evidence="13">
    <location>
        <begin position="1144"/>
        <end position="1189"/>
    </location>
</feature>
<dbReference type="Proteomes" id="UP001353858">
    <property type="component" value="Unassembled WGS sequence"/>
</dbReference>
<keyword evidence="7" id="KW-0106">Calcium</keyword>
<comment type="caution">
    <text evidence="17">The sequence shown here is derived from an EMBL/GenBank/DDBJ whole genome shotgun (WGS) entry which is preliminary data.</text>
</comment>
<dbReference type="Pfam" id="PF00058">
    <property type="entry name" value="Ldl_recept_b"/>
    <property type="match status" value="2"/>
</dbReference>
<reference evidence="18" key="1">
    <citation type="submission" date="2023-01" db="EMBL/GenBank/DDBJ databases">
        <title>Key to firefly adult light organ development and bioluminescence: homeobox transcription factors regulate luciferase expression and transportation to peroxisome.</title>
        <authorList>
            <person name="Fu X."/>
        </authorList>
    </citation>
    <scope>NUCLEOTIDE SEQUENCE [LARGE SCALE GENOMIC DNA]</scope>
</reference>
<evidence type="ECO:0000259" key="14">
    <source>
        <dbReference type="PROSITE" id="PS50026"/>
    </source>
</evidence>
<dbReference type="SMART" id="SM00682">
    <property type="entry name" value="G2F"/>
    <property type="match status" value="1"/>
</dbReference>
<dbReference type="InterPro" id="IPR051830">
    <property type="entry name" value="NOTCH_homolog"/>
</dbReference>
<gene>
    <name evidence="17" type="ORF">RN001_003145</name>
</gene>
<evidence type="ECO:0000256" key="5">
    <source>
        <dbReference type="ARBA" id="ARBA00022729"/>
    </source>
</evidence>
<keyword evidence="18" id="KW-1185">Reference proteome</keyword>
<protein>
    <recommendedName>
        <fullName evidence="19">Nidogen</fullName>
    </recommendedName>
</protein>
<evidence type="ECO:0000256" key="6">
    <source>
        <dbReference type="ARBA" id="ARBA00022737"/>
    </source>
</evidence>
<dbReference type="PANTHER" id="PTHR24033">
    <property type="entry name" value="EGF-LIKE DOMAIN-CONTAINING PROTEIN"/>
    <property type="match status" value="1"/>
</dbReference>
<dbReference type="Gene3D" id="2.120.10.30">
    <property type="entry name" value="TolB, C-terminal domain"/>
    <property type="match status" value="1"/>
</dbReference>
<keyword evidence="11" id="KW-0325">Glycoprotein</keyword>
<dbReference type="InterPro" id="IPR009030">
    <property type="entry name" value="Growth_fac_rcpt_cys_sf"/>
</dbReference>
<dbReference type="Pfam" id="PF07474">
    <property type="entry name" value="G2F"/>
    <property type="match status" value="1"/>
</dbReference>
<dbReference type="FunFam" id="2.120.10.30:FF:000241">
    <property type="entry name" value="Low-density lipoprotein receptor-related protein 6"/>
    <property type="match status" value="1"/>
</dbReference>
<keyword evidence="6" id="KW-0677">Repeat</keyword>
<feature type="disulfide bond" evidence="12">
    <location>
        <begin position="933"/>
        <end position="950"/>
    </location>
</feature>
<dbReference type="PROSITE" id="PS51120">
    <property type="entry name" value="LDLRB"/>
    <property type="match status" value="3"/>
</dbReference>
<dbReference type="PROSITE" id="PS01187">
    <property type="entry name" value="EGF_CA"/>
    <property type="match status" value="1"/>
</dbReference>
<comment type="subcellular location">
    <subcellularLocation>
        <location evidence="1">Secreted</location>
        <location evidence="1">Extracellular space</location>
        <location evidence="1">Extracellular matrix</location>
        <location evidence="1">Basement membrane</location>
    </subcellularLocation>
</comment>
<evidence type="ECO:0000256" key="3">
    <source>
        <dbReference type="ARBA" id="ARBA00022530"/>
    </source>
</evidence>
<dbReference type="InterPro" id="IPR006605">
    <property type="entry name" value="G2_nidogen/fibulin_G2F"/>
</dbReference>
<dbReference type="InterPro" id="IPR000033">
    <property type="entry name" value="LDLR_classB_rpt"/>
</dbReference>
<organism evidence="17 18">
    <name type="scientific">Aquatica leii</name>
    <dbReference type="NCBI Taxonomy" id="1421715"/>
    <lineage>
        <taxon>Eukaryota</taxon>
        <taxon>Metazoa</taxon>
        <taxon>Ecdysozoa</taxon>
        <taxon>Arthropoda</taxon>
        <taxon>Hexapoda</taxon>
        <taxon>Insecta</taxon>
        <taxon>Pterygota</taxon>
        <taxon>Neoptera</taxon>
        <taxon>Endopterygota</taxon>
        <taxon>Coleoptera</taxon>
        <taxon>Polyphaga</taxon>
        <taxon>Elateriformia</taxon>
        <taxon>Elateroidea</taxon>
        <taxon>Lampyridae</taxon>
        <taxon>Luciolinae</taxon>
        <taxon>Aquatica</taxon>
    </lineage>
</organism>
<dbReference type="PROSITE" id="PS50993">
    <property type="entry name" value="NIDOGEN_G2"/>
    <property type="match status" value="1"/>
</dbReference>
<dbReference type="InterPro" id="IPR001881">
    <property type="entry name" value="EGF-like_Ca-bd_dom"/>
</dbReference>
<dbReference type="SUPFAM" id="SSF54511">
    <property type="entry name" value="GFP-like"/>
    <property type="match status" value="1"/>
</dbReference>
<dbReference type="SMART" id="SM00179">
    <property type="entry name" value="EGF_CA"/>
    <property type="match status" value="3"/>
</dbReference>
<feature type="domain" description="EGF-like" evidence="14">
    <location>
        <begin position="752"/>
        <end position="793"/>
    </location>
</feature>
<dbReference type="InterPro" id="IPR018097">
    <property type="entry name" value="EGF_Ca-bd_CS"/>
</dbReference>
<evidence type="ECO:0000313" key="18">
    <source>
        <dbReference type="Proteomes" id="UP001353858"/>
    </source>
</evidence>
<dbReference type="SMART" id="SM00539">
    <property type="entry name" value="NIDO"/>
    <property type="match status" value="1"/>
</dbReference>
<evidence type="ECO:0000256" key="9">
    <source>
        <dbReference type="ARBA" id="ARBA00022889"/>
    </source>
</evidence>
<dbReference type="InterPro" id="IPR000152">
    <property type="entry name" value="EGF-type_Asp/Asn_hydroxyl_site"/>
</dbReference>
<dbReference type="Gene3D" id="2.40.155.10">
    <property type="entry name" value="Green fluorescent protein"/>
    <property type="match status" value="1"/>
</dbReference>
<keyword evidence="9" id="KW-0130">Cell adhesion</keyword>
<dbReference type="InterPro" id="IPR000742">
    <property type="entry name" value="EGF"/>
</dbReference>
<keyword evidence="5" id="KW-0732">Signal</keyword>
<keyword evidence="3" id="KW-0272">Extracellular matrix</keyword>
<feature type="domain" description="NIDO" evidence="16">
    <location>
        <begin position="81"/>
        <end position="231"/>
    </location>
</feature>
<dbReference type="PANTHER" id="PTHR24033:SF232">
    <property type="entry name" value="LAMININ SUBUNIT GAMMA-2-RELATED"/>
    <property type="match status" value="1"/>
</dbReference>